<dbReference type="AlphaFoldDB" id="A0A0N5BLJ4"/>
<name>A0A0N5BLJ4_STREA</name>
<keyword evidence="1" id="KW-0812">Transmembrane</keyword>
<keyword evidence="1" id="KW-0472">Membrane</keyword>
<evidence type="ECO:0000256" key="1">
    <source>
        <dbReference type="SAM" id="Phobius"/>
    </source>
</evidence>
<dbReference type="SMART" id="SM00289">
    <property type="entry name" value="WR1"/>
    <property type="match status" value="2"/>
</dbReference>
<keyword evidence="1" id="KW-1133">Transmembrane helix</keyword>
<dbReference type="InterPro" id="IPR028150">
    <property type="entry name" value="Lustrin_cystein"/>
</dbReference>
<evidence type="ECO:0000313" key="3">
    <source>
        <dbReference type="WBParaSite" id="SPAL_0000679000.1"/>
    </source>
</evidence>
<dbReference type="InterPro" id="IPR006150">
    <property type="entry name" value="Cys_repeat_1"/>
</dbReference>
<sequence>MYFLTSYQFIITQLFCIIISVSSINDCYYAWSERISPSSCSRASDCNSPTADCIFSLQVNQHICCAPKENAIFPECPAGMKIASIGSHNSILCEGEHDSDSCPNGYQCKESITNFDKHEGQSNFVCCQ</sequence>
<proteinExistence type="predicted"/>
<organism evidence="2 3">
    <name type="scientific">Strongyloides papillosus</name>
    <name type="common">Intestinal threadworm</name>
    <dbReference type="NCBI Taxonomy" id="174720"/>
    <lineage>
        <taxon>Eukaryota</taxon>
        <taxon>Metazoa</taxon>
        <taxon>Ecdysozoa</taxon>
        <taxon>Nematoda</taxon>
        <taxon>Chromadorea</taxon>
        <taxon>Rhabditida</taxon>
        <taxon>Tylenchina</taxon>
        <taxon>Panagrolaimomorpha</taxon>
        <taxon>Strongyloidoidea</taxon>
        <taxon>Strongyloididae</taxon>
        <taxon>Strongyloides</taxon>
    </lineage>
</organism>
<dbReference type="Pfam" id="PF14625">
    <property type="entry name" value="Lustrin_cystein"/>
    <property type="match status" value="1"/>
</dbReference>
<evidence type="ECO:0000313" key="2">
    <source>
        <dbReference type="Proteomes" id="UP000046392"/>
    </source>
</evidence>
<protein>
    <submittedName>
        <fullName evidence="3">CC domain-containing protein</fullName>
    </submittedName>
</protein>
<dbReference type="WBParaSite" id="SPAL_0000679000.1">
    <property type="protein sequence ID" value="SPAL_0000679000.1"/>
    <property type="gene ID" value="SPAL_0000679000"/>
</dbReference>
<reference evidence="3" key="1">
    <citation type="submission" date="2017-02" db="UniProtKB">
        <authorList>
            <consortium name="WormBaseParasite"/>
        </authorList>
    </citation>
    <scope>IDENTIFICATION</scope>
</reference>
<dbReference type="Proteomes" id="UP000046392">
    <property type="component" value="Unplaced"/>
</dbReference>
<feature type="transmembrane region" description="Helical" evidence="1">
    <location>
        <begin position="6"/>
        <end position="24"/>
    </location>
</feature>
<keyword evidence="2" id="KW-1185">Reference proteome</keyword>
<accession>A0A0N5BLJ4</accession>